<feature type="region of interest" description="Disordered" evidence="1">
    <location>
        <begin position="85"/>
        <end position="109"/>
    </location>
</feature>
<dbReference type="EMBL" id="CAFBMK010000298">
    <property type="protein sequence ID" value="CAB4946842.1"/>
    <property type="molecule type" value="Genomic_DNA"/>
</dbReference>
<accession>A0A6J7JXQ6</accession>
<organism evidence="2">
    <name type="scientific">freshwater metagenome</name>
    <dbReference type="NCBI Taxonomy" id="449393"/>
    <lineage>
        <taxon>unclassified sequences</taxon>
        <taxon>metagenomes</taxon>
        <taxon>ecological metagenomes</taxon>
    </lineage>
</organism>
<sequence length="153" mass="16479">MSPFALITAPASTVRSSPAASVTEPSVEKMVTPPITSRRSLPLVMSSPEKTLIDFFEIMSVLIVTGLDVRTLIAPPAWMPVLSRGVTPPTRRPPTFQSQTSPPAETSMLPDGFRASAVASLAMMRRVAVPTLPEAISLAWPEERFEVPPLLSL</sequence>
<evidence type="ECO:0000256" key="1">
    <source>
        <dbReference type="SAM" id="MobiDB-lite"/>
    </source>
</evidence>
<gene>
    <name evidence="2" type="ORF">UFOPK3564_03274</name>
</gene>
<name>A0A6J7JXQ6_9ZZZZ</name>
<reference evidence="2" key="1">
    <citation type="submission" date="2020-05" db="EMBL/GenBank/DDBJ databases">
        <authorList>
            <person name="Chiriac C."/>
            <person name="Salcher M."/>
            <person name="Ghai R."/>
            <person name="Kavagutti S V."/>
        </authorList>
    </citation>
    <scope>NUCLEOTIDE SEQUENCE</scope>
</reference>
<dbReference type="AlphaFoldDB" id="A0A6J7JXQ6"/>
<proteinExistence type="predicted"/>
<evidence type="ECO:0000313" key="2">
    <source>
        <dbReference type="EMBL" id="CAB4946842.1"/>
    </source>
</evidence>
<protein>
    <submittedName>
        <fullName evidence="2">Unannotated protein</fullName>
    </submittedName>
</protein>